<feature type="chain" id="PRO_5042269235" description="Protein APEM9" evidence="3">
    <location>
        <begin position="25"/>
        <end position="466"/>
    </location>
</feature>
<dbReference type="InterPro" id="IPR034571">
    <property type="entry name" value="APEM9"/>
</dbReference>
<feature type="region of interest" description="Disordered" evidence="1">
    <location>
        <begin position="313"/>
        <end position="339"/>
    </location>
</feature>
<organism evidence="4 5">
    <name type="scientific">Fraxinus pennsylvanica</name>
    <dbReference type="NCBI Taxonomy" id="56036"/>
    <lineage>
        <taxon>Eukaryota</taxon>
        <taxon>Viridiplantae</taxon>
        <taxon>Streptophyta</taxon>
        <taxon>Embryophyta</taxon>
        <taxon>Tracheophyta</taxon>
        <taxon>Spermatophyta</taxon>
        <taxon>Magnoliopsida</taxon>
        <taxon>eudicotyledons</taxon>
        <taxon>Gunneridae</taxon>
        <taxon>Pentapetalae</taxon>
        <taxon>asterids</taxon>
        <taxon>lamiids</taxon>
        <taxon>Lamiales</taxon>
        <taxon>Oleaceae</taxon>
        <taxon>Oleeae</taxon>
        <taxon>Fraxinus</taxon>
    </lineage>
</organism>
<dbReference type="PANTHER" id="PTHR36361">
    <property type="entry name" value="PROTEIN APEM9"/>
    <property type="match status" value="1"/>
</dbReference>
<proteinExistence type="predicted"/>
<dbReference type="EMBL" id="OU503052">
    <property type="protein sequence ID" value="CAI9780306.1"/>
    <property type="molecule type" value="Genomic_DNA"/>
</dbReference>
<keyword evidence="5" id="KW-1185">Reference proteome</keyword>
<sequence length="466" mass="51611">MQECRAAATIALIVAASSIEVAQAPGWRCYVMVGSDDSMRVLIVAARQCDVVVGSNGSAINGGEFFGCCSGGLFSVLALWGICVVLVSVGGSGGGSEAQAPMAISVAQSPTWEEIDRAESYLVCCMFDESASLSSSILSRLLENCNYKRKGNQFPENYDNEWDDMLESAGMVLVQSMKQLQRTSEIFKELELLFGSVAAIPVQVFLTGVCFHMSEGQLTVTQGFLEEFLNNWKYVDQRYYLLLNAEANAADIEGSCYRFSIGVDEYLEAVELYVMSLLAMAIKDIDLAISWVDKAMLPEERRQELLRRLHSMNSSKVNSSSQASMSPQQTDEYKTNSDPFGEQKQYNGCLKDFESGHLAGGGNTTKQAILKLSRHRVPYFWWFPSINLKFGNYRLVVPSGKVLLSCLLLLMYYFMRKKQAALKRVLTNKAVSIKKALVDLWQLAFSYQVNPLAGVQPLPTATRGSY</sequence>
<gene>
    <name evidence="4" type="ORF">FPE_LOCUS27736</name>
</gene>
<evidence type="ECO:0008006" key="6">
    <source>
        <dbReference type="Google" id="ProtNLM"/>
    </source>
</evidence>
<reference evidence="4" key="1">
    <citation type="submission" date="2023-05" db="EMBL/GenBank/DDBJ databases">
        <authorList>
            <person name="Huff M."/>
        </authorList>
    </citation>
    <scope>NUCLEOTIDE SEQUENCE</scope>
</reference>
<dbReference type="AlphaFoldDB" id="A0AAD2A5V6"/>
<dbReference type="Proteomes" id="UP000834106">
    <property type="component" value="Chromosome 17"/>
</dbReference>
<keyword evidence="2" id="KW-0812">Transmembrane</keyword>
<feature type="signal peptide" evidence="3">
    <location>
        <begin position="1"/>
        <end position="24"/>
    </location>
</feature>
<evidence type="ECO:0000256" key="1">
    <source>
        <dbReference type="SAM" id="MobiDB-lite"/>
    </source>
</evidence>
<name>A0AAD2A5V6_9LAMI</name>
<dbReference type="PANTHER" id="PTHR36361:SF1">
    <property type="entry name" value="PROTEIN APEM9"/>
    <property type="match status" value="1"/>
</dbReference>
<keyword evidence="2" id="KW-1133">Transmembrane helix</keyword>
<evidence type="ECO:0000313" key="4">
    <source>
        <dbReference type="EMBL" id="CAI9780306.1"/>
    </source>
</evidence>
<evidence type="ECO:0000313" key="5">
    <source>
        <dbReference type="Proteomes" id="UP000834106"/>
    </source>
</evidence>
<protein>
    <recommendedName>
        <fullName evidence="6">Protein APEM9</fullName>
    </recommendedName>
</protein>
<keyword evidence="3" id="KW-0732">Signal</keyword>
<keyword evidence="2" id="KW-0472">Membrane</keyword>
<feature type="compositionally biased region" description="Low complexity" evidence="1">
    <location>
        <begin position="313"/>
        <end position="326"/>
    </location>
</feature>
<dbReference type="GO" id="GO:0015919">
    <property type="term" value="P:peroxisomal membrane transport"/>
    <property type="evidence" value="ECO:0007669"/>
    <property type="project" value="InterPro"/>
</dbReference>
<evidence type="ECO:0000256" key="2">
    <source>
        <dbReference type="SAM" id="Phobius"/>
    </source>
</evidence>
<feature type="transmembrane region" description="Helical" evidence="2">
    <location>
        <begin position="395"/>
        <end position="414"/>
    </location>
</feature>
<evidence type="ECO:0000256" key="3">
    <source>
        <dbReference type="SAM" id="SignalP"/>
    </source>
</evidence>
<accession>A0AAD2A5V6</accession>